<comment type="caution">
    <text evidence="1">The sequence shown here is derived from an EMBL/GenBank/DDBJ whole genome shotgun (WGS) entry which is preliminary data.</text>
</comment>
<reference evidence="1" key="1">
    <citation type="journal article" date="2015" name="Nature">
        <title>Complex archaea that bridge the gap between prokaryotes and eukaryotes.</title>
        <authorList>
            <person name="Spang A."/>
            <person name="Saw J.H."/>
            <person name="Jorgensen S.L."/>
            <person name="Zaremba-Niedzwiedzka K."/>
            <person name="Martijn J."/>
            <person name="Lind A.E."/>
            <person name="van Eijk R."/>
            <person name="Schleper C."/>
            <person name="Guy L."/>
            <person name="Ettema T.J."/>
        </authorList>
    </citation>
    <scope>NUCLEOTIDE SEQUENCE</scope>
</reference>
<name>A0A0F9NY23_9ZZZZ</name>
<protein>
    <submittedName>
        <fullName evidence="1">Uncharacterized protein</fullName>
    </submittedName>
</protein>
<dbReference type="EMBL" id="LAZR01007295">
    <property type="protein sequence ID" value="KKM86167.1"/>
    <property type="molecule type" value="Genomic_DNA"/>
</dbReference>
<accession>A0A0F9NY23</accession>
<organism evidence="1">
    <name type="scientific">marine sediment metagenome</name>
    <dbReference type="NCBI Taxonomy" id="412755"/>
    <lineage>
        <taxon>unclassified sequences</taxon>
        <taxon>metagenomes</taxon>
        <taxon>ecological metagenomes</taxon>
    </lineage>
</organism>
<proteinExistence type="predicted"/>
<dbReference type="AlphaFoldDB" id="A0A0F9NY23"/>
<sequence length="99" mass="10952">MLVKGTDIARQITFGYLNSLGLTEVEAYLVKKGRQVDVNSVCAKVLIEKGLATAVKVEKERERVERFVAEGKAKGQAAAEAIKKPKVEKKSIEYKKEAE</sequence>
<gene>
    <name evidence="1" type="ORF">LCGC14_1281700</name>
</gene>
<evidence type="ECO:0000313" key="1">
    <source>
        <dbReference type="EMBL" id="KKM86167.1"/>
    </source>
</evidence>